<evidence type="ECO:0000313" key="2">
    <source>
        <dbReference type="EMBL" id="PWA90588.1"/>
    </source>
</evidence>
<accession>A0A2U1PXU2</accession>
<sequence length="67" mass="7316">MMTSAAVINWEYHREPPRLSPTHQLKQPVLDSPPLLLSDPPPLPPLLLSNPPPPLLIAVADVSVTHV</sequence>
<dbReference type="Proteomes" id="UP000245207">
    <property type="component" value="Unassembled WGS sequence"/>
</dbReference>
<gene>
    <name evidence="2" type="ORF">CTI12_AA093860</name>
</gene>
<feature type="region of interest" description="Disordered" evidence="1">
    <location>
        <begin position="17"/>
        <end position="36"/>
    </location>
</feature>
<evidence type="ECO:0000256" key="1">
    <source>
        <dbReference type="SAM" id="MobiDB-lite"/>
    </source>
</evidence>
<proteinExistence type="predicted"/>
<comment type="caution">
    <text evidence="2">The sequence shown here is derived from an EMBL/GenBank/DDBJ whole genome shotgun (WGS) entry which is preliminary data.</text>
</comment>
<reference evidence="2 3" key="1">
    <citation type="journal article" date="2018" name="Mol. Plant">
        <title>The genome of Artemisia annua provides insight into the evolution of Asteraceae family and artemisinin biosynthesis.</title>
        <authorList>
            <person name="Shen Q."/>
            <person name="Zhang L."/>
            <person name="Liao Z."/>
            <person name="Wang S."/>
            <person name="Yan T."/>
            <person name="Shi P."/>
            <person name="Liu M."/>
            <person name="Fu X."/>
            <person name="Pan Q."/>
            <person name="Wang Y."/>
            <person name="Lv Z."/>
            <person name="Lu X."/>
            <person name="Zhang F."/>
            <person name="Jiang W."/>
            <person name="Ma Y."/>
            <person name="Chen M."/>
            <person name="Hao X."/>
            <person name="Li L."/>
            <person name="Tang Y."/>
            <person name="Lv G."/>
            <person name="Zhou Y."/>
            <person name="Sun X."/>
            <person name="Brodelius P.E."/>
            <person name="Rose J.K.C."/>
            <person name="Tang K."/>
        </authorList>
    </citation>
    <scope>NUCLEOTIDE SEQUENCE [LARGE SCALE GENOMIC DNA]</scope>
    <source>
        <strain evidence="3">cv. Huhao1</strain>
        <tissue evidence="2">Leaf</tissue>
    </source>
</reference>
<dbReference type="AlphaFoldDB" id="A0A2U1PXU2"/>
<dbReference type="EMBL" id="PKPP01000617">
    <property type="protein sequence ID" value="PWA90588.1"/>
    <property type="molecule type" value="Genomic_DNA"/>
</dbReference>
<protein>
    <submittedName>
        <fullName evidence="2">Uncharacterized protein</fullName>
    </submittedName>
</protein>
<name>A0A2U1PXU2_ARTAN</name>
<keyword evidence="3" id="KW-1185">Reference proteome</keyword>
<evidence type="ECO:0000313" key="3">
    <source>
        <dbReference type="Proteomes" id="UP000245207"/>
    </source>
</evidence>
<organism evidence="2 3">
    <name type="scientific">Artemisia annua</name>
    <name type="common">Sweet wormwood</name>
    <dbReference type="NCBI Taxonomy" id="35608"/>
    <lineage>
        <taxon>Eukaryota</taxon>
        <taxon>Viridiplantae</taxon>
        <taxon>Streptophyta</taxon>
        <taxon>Embryophyta</taxon>
        <taxon>Tracheophyta</taxon>
        <taxon>Spermatophyta</taxon>
        <taxon>Magnoliopsida</taxon>
        <taxon>eudicotyledons</taxon>
        <taxon>Gunneridae</taxon>
        <taxon>Pentapetalae</taxon>
        <taxon>asterids</taxon>
        <taxon>campanulids</taxon>
        <taxon>Asterales</taxon>
        <taxon>Asteraceae</taxon>
        <taxon>Asteroideae</taxon>
        <taxon>Anthemideae</taxon>
        <taxon>Artemisiinae</taxon>
        <taxon>Artemisia</taxon>
    </lineage>
</organism>